<evidence type="ECO:0000256" key="6">
    <source>
        <dbReference type="ARBA" id="ARBA00022741"/>
    </source>
</evidence>
<keyword evidence="13" id="KW-1185">Reference proteome</keyword>
<dbReference type="GO" id="GO:0000166">
    <property type="term" value="F:nucleotide binding"/>
    <property type="evidence" value="ECO:0007669"/>
    <property type="project" value="UniProtKB-KW"/>
</dbReference>
<evidence type="ECO:0000256" key="4">
    <source>
        <dbReference type="ARBA" id="ARBA00022630"/>
    </source>
</evidence>
<name>A0A1Y5SF80_9PROT</name>
<keyword evidence="8 12" id="KW-0503">Monooxygenase</keyword>
<evidence type="ECO:0000256" key="3">
    <source>
        <dbReference type="ARBA" id="ARBA00022575"/>
    </source>
</evidence>
<dbReference type="AlphaFoldDB" id="A0A1Y5SF80"/>
<dbReference type="InterPro" id="IPR004136">
    <property type="entry name" value="NMO"/>
</dbReference>
<dbReference type="Pfam" id="PF03060">
    <property type="entry name" value="NMO"/>
    <property type="match status" value="1"/>
</dbReference>
<dbReference type="Gene3D" id="3.20.20.70">
    <property type="entry name" value="Aldolase class I"/>
    <property type="match status" value="1"/>
</dbReference>
<keyword evidence="3" id="KW-0216">Detoxification</keyword>
<evidence type="ECO:0000256" key="10">
    <source>
        <dbReference type="ARBA" id="ARBA00049401"/>
    </source>
</evidence>
<proteinExistence type="inferred from homology"/>
<dbReference type="CDD" id="cd04730">
    <property type="entry name" value="NPD_like"/>
    <property type="match status" value="1"/>
</dbReference>
<evidence type="ECO:0000256" key="5">
    <source>
        <dbReference type="ARBA" id="ARBA00022643"/>
    </source>
</evidence>
<keyword evidence="6" id="KW-0547">Nucleotide-binding</keyword>
<keyword evidence="5" id="KW-0288">FMN</keyword>
<comment type="catalytic activity">
    <reaction evidence="10">
        <text>3 propionate 3-nitronate + 3 O2 + H2O = 3 3-oxopropanoate + 2 nitrate + nitrite + H2O2 + 3 H(+)</text>
        <dbReference type="Rhea" id="RHEA:57332"/>
        <dbReference type="ChEBI" id="CHEBI:15377"/>
        <dbReference type="ChEBI" id="CHEBI:15378"/>
        <dbReference type="ChEBI" id="CHEBI:15379"/>
        <dbReference type="ChEBI" id="CHEBI:16240"/>
        <dbReference type="ChEBI" id="CHEBI:16301"/>
        <dbReference type="ChEBI" id="CHEBI:17632"/>
        <dbReference type="ChEBI" id="CHEBI:33190"/>
        <dbReference type="ChEBI" id="CHEBI:136067"/>
    </reaction>
</comment>
<evidence type="ECO:0000256" key="11">
    <source>
        <dbReference type="ARBA" id="ARBA00067136"/>
    </source>
</evidence>
<evidence type="ECO:0000313" key="12">
    <source>
        <dbReference type="EMBL" id="SLN36326.1"/>
    </source>
</evidence>
<dbReference type="SUPFAM" id="SSF51412">
    <property type="entry name" value="Inosine monophosphate dehydrogenase (IMPDH)"/>
    <property type="match status" value="1"/>
</dbReference>
<dbReference type="InterPro" id="IPR013785">
    <property type="entry name" value="Aldolase_TIM"/>
</dbReference>
<dbReference type="PANTHER" id="PTHR42747:SF3">
    <property type="entry name" value="NITRONATE MONOOXYGENASE-RELATED"/>
    <property type="match status" value="1"/>
</dbReference>
<keyword evidence="4" id="KW-0285">Flavoprotein</keyword>
<sequence length="357" mass="36698">MWSDQRLCQLLGIEHPIVLAPMAGTGTPELAIAVSNAGGLGSLGCGMMSEPALREATGAMRAGTNLPFNLNFFATPAPAKDPAILARARERLRPWYRDLGLGEPPGELPEFGPGFDDAMLAVVLELRPRVVSFHFGVPGAEALAALKEAGIVLISTATNVAEARALEAAGMDAVIAQGWEAGGHRGSHRPTEPWDGVGTFALVPQIADAVSLPVIAAGGVGDGRGIAAAMALGASGVQIGTGFLACPEAGTDPARRALLRKAGDMDTIATDAFSGGVARAVRSRYAVEMERRREPWPAFPAMAALSGPIGKAADDAEASFHLYGQAAALSRDLPAAELVEKLVADAGAVMARLAAAK</sequence>
<accession>A0A1Y5SF80</accession>
<dbReference type="EMBL" id="FWFR01000001">
    <property type="protein sequence ID" value="SLN36326.1"/>
    <property type="molecule type" value="Genomic_DNA"/>
</dbReference>
<dbReference type="PANTHER" id="PTHR42747">
    <property type="entry name" value="NITRONATE MONOOXYGENASE-RELATED"/>
    <property type="match status" value="1"/>
</dbReference>
<dbReference type="FunFam" id="3.20.20.70:FF:000154">
    <property type="entry name" value="Probable nitronate monooxygenase"/>
    <property type="match status" value="1"/>
</dbReference>
<evidence type="ECO:0000256" key="8">
    <source>
        <dbReference type="ARBA" id="ARBA00023033"/>
    </source>
</evidence>
<dbReference type="RefSeq" id="WP_085882675.1">
    <property type="nucleotide sequence ID" value="NZ_FWFR01000001.1"/>
</dbReference>
<dbReference type="InParanoid" id="A0A1Y5SF80"/>
<dbReference type="GO" id="GO:0018580">
    <property type="term" value="F:nitronate monooxygenase activity"/>
    <property type="evidence" value="ECO:0007669"/>
    <property type="project" value="InterPro"/>
</dbReference>
<protein>
    <recommendedName>
        <fullName evidence="11">Nitronate monooxygenase</fullName>
    </recommendedName>
    <alternativeName>
        <fullName evidence="9">Propionate 3-nitronate monooxygenase</fullName>
    </alternativeName>
</protein>
<keyword evidence="7 12" id="KW-0560">Oxidoreductase</keyword>
<dbReference type="Proteomes" id="UP000193200">
    <property type="component" value="Unassembled WGS sequence"/>
</dbReference>
<comment type="similarity">
    <text evidence="2">Belongs to the nitronate monooxygenase family. NMO class I subfamily.</text>
</comment>
<dbReference type="OrthoDB" id="9778912at2"/>
<gene>
    <name evidence="12" type="ORF">OCH7691_01463</name>
</gene>
<reference evidence="12 13" key="1">
    <citation type="submission" date="2017-03" db="EMBL/GenBank/DDBJ databases">
        <authorList>
            <person name="Afonso C.L."/>
            <person name="Miller P.J."/>
            <person name="Scott M.A."/>
            <person name="Spackman E."/>
            <person name="Goraichik I."/>
            <person name="Dimitrov K.M."/>
            <person name="Suarez D.L."/>
            <person name="Swayne D.E."/>
        </authorList>
    </citation>
    <scope>NUCLEOTIDE SEQUENCE [LARGE SCALE GENOMIC DNA]</scope>
    <source>
        <strain evidence="12 13">CECT 7691</strain>
    </source>
</reference>
<dbReference type="GO" id="GO:0009636">
    <property type="term" value="P:response to toxic substance"/>
    <property type="evidence" value="ECO:0007669"/>
    <property type="project" value="UniProtKB-KW"/>
</dbReference>
<evidence type="ECO:0000256" key="1">
    <source>
        <dbReference type="ARBA" id="ARBA00001917"/>
    </source>
</evidence>
<evidence type="ECO:0000313" key="13">
    <source>
        <dbReference type="Proteomes" id="UP000193200"/>
    </source>
</evidence>
<comment type="cofactor">
    <cofactor evidence="1">
        <name>FMN</name>
        <dbReference type="ChEBI" id="CHEBI:58210"/>
    </cofactor>
</comment>
<organism evidence="12 13">
    <name type="scientific">Oceanibacterium hippocampi</name>
    <dbReference type="NCBI Taxonomy" id="745714"/>
    <lineage>
        <taxon>Bacteria</taxon>
        <taxon>Pseudomonadati</taxon>
        <taxon>Pseudomonadota</taxon>
        <taxon>Alphaproteobacteria</taxon>
        <taxon>Sneathiellales</taxon>
        <taxon>Sneathiellaceae</taxon>
        <taxon>Oceanibacterium</taxon>
    </lineage>
</organism>
<evidence type="ECO:0000256" key="7">
    <source>
        <dbReference type="ARBA" id="ARBA00023002"/>
    </source>
</evidence>
<evidence type="ECO:0000256" key="2">
    <source>
        <dbReference type="ARBA" id="ARBA00009881"/>
    </source>
</evidence>
<evidence type="ECO:0000256" key="9">
    <source>
        <dbReference type="ARBA" id="ARBA00031155"/>
    </source>
</evidence>